<feature type="domain" description="Peptidase S9 prolyl oligopeptidase catalytic" evidence="1">
    <location>
        <begin position="7"/>
        <end position="92"/>
    </location>
</feature>
<dbReference type="PANTHER" id="PTHR42881">
    <property type="entry name" value="PROLYL ENDOPEPTIDASE"/>
    <property type="match status" value="1"/>
</dbReference>
<dbReference type="InterPro" id="IPR051167">
    <property type="entry name" value="Prolyl_oligopep/macrocyclase"/>
</dbReference>
<proteinExistence type="predicted"/>
<evidence type="ECO:0000313" key="2">
    <source>
        <dbReference type="EMBL" id="SQC92387.1"/>
    </source>
</evidence>
<sequence>MATRTLPKKREWLQRYSPFDKVSEGVDYPPTLFTTGTQDDRVSPAHARRMVRVCSSKGHENVWLYEETDAGHGSAPENSQIASHQAMIEEFSLANANREISMGGA</sequence>
<dbReference type="GO" id="GO:0005829">
    <property type="term" value="C:cytosol"/>
    <property type="evidence" value="ECO:0007669"/>
    <property type="project" value="TreeGrafter"/>
</dbReference>
<organism evidence="2 3">
    <name type="scientific">Cedecea neteri</name>
    <dbReference type="NCBI Taxonomy" id="158822"/>
    <lineage>
        <taxon>Bacteria</taxon>
        <taxon>Pseudomonadati</taxon>
        <taxon>Pseudomonadota</taxon>
        <taxon>Gammaproteobacteria</taxon>
        <taxon>Enterobacterales</taxon>
        <taxon>Enterobacteriaceae</taxon>
        <taxon>Cedecea</taxon>
    </lineage>
</organism>
<dbReference type="SUPFAM" id="SSF53474">
    <property type="entry name" value="alpha/beta-Hydrolases"/>
    <property type="match status" value="1"/>
</dbReference>
<dbReference type="PANTHER" id="PTHR42881:SF13">
    <property type="entry name" value="PROLYL ENDOPEPTIDASE"/>
    <property type="match status" value="1"/>
</dbReference>
<dbReference type="Pfam" id="PF00326">
    <property type="entry name" value="Peptidase_S9"/>
    <property type="match status" value="1"/>
</dbReference>
<reference evidence="2 3" key="1">
    <citation type="submission" date="2018-06" db="EMBL/GenBank/DDBJ databases">
        <authorList>
            <consortium name="Pathogen Informatics"/>
            <person name="Doyle S."/>
        </authorList>
    </citation>
    <scope>NUCLEOTIDE SEQUENCE [LARGE SCALE GENOMIC DNA]</scope>
    <source>
        <strain evidence="2 3">NCTC12120</strain>
    </source>
</reference>
<dbReference type="EC" id="3.4.21.26" evidence="2"/>
<gene>
    <name evidence="2" type="ORF">NCTC12120_05581</name>
</gene>
<name>A0A2X3J0L1_9ENTR</name>
<dbReference type="Gene3D" id="3.40.50.1820">
    <property type="entry name" value="alpha/beta hydrolase"/>
    <property type="match status" value="1"/>
</dbReference>
<dbReference type="GO" id="GO:0070012">
    <property type="term" value="F:oligopeptidase activity"/>
    <property type="evidence" value="ECO:0007669"/>
    <property type="project" value="TreeGrafter"/>
</dbReference>
<evidence type="ECO:0000259" key="1">
    <source>
        <dbReference type="Pfam" id="PF00326"/>
    </source>
</evidence>
<dbReference type="InterPro" id="IPR001375">
    <property type="entry name" value="Peptidase_S9_cat"/>
</dbReference>
<dbReference type="PRINTS" id="PR00862">
    <property type="entry name" value="PROLIGOPTASE"/>
</dbReference>
<dbReference type="InterPro" id="IPR002470">
    <property type="entry name" value="Peptidase_S9A"/>
</dbReference>
<accession>A0A2X3J0L1</accession>
<keyword evidence="2" id="KW-0378">Hydrolase</keyword>
<dbReference type="GO" id="GO:0006508">
    <property type="term" value="P:proteolysis"/>
    <property type="evidence" value="ECO:0007669"/>
    <property type="project" value="InterPro"/>
</dbReference>
<dbReference type="EMBL" id="UAVU01000009">
    <property type="protein sequence ID" value="SQC92387.1"/>
    <property type="molecule type" value="Genomic_DNA"/>
</dbReference>
<dbReference type="AlphaFoldDB" id="A0A2X3J0L1"/>
<protein>
    <submittedName>
        <fullName evidence="2">Prolyl endopeptidase</fullName>
        <ecNumber evidence="2">3.4.21.26</ecNumber>
    </submittedName>
</protein>
<dbReference type="InterPro" id="IPR029058">
    <property type="entry name" value="AB_hydrolase_fold"/>
</dbReference>
<dbReference type="GO" id="GO:0004252">
    <property type="term" value="F:serine-type endopeptidase activity"/>
    <property type="evidence" value="ECO:0007669"/>
    <property type="project" value="UniProtKB-EC"/>
</dbReference>
<dbReference type="Proteomes" id="UP000251197">
    <property type="component" value="Unassembled WGS sequence"/>
</dbReference>
<evidence type="ECO:0000313" key="3">
    <source>
        <dbReference type="Proteomes" id="UP000251197"/>
    </source>
</evidence>